<sequence>MSPALSYNQWGYHRQGSCQAGFSAAINSVGNRLFIGAPGSWYWQGQMYSIDAHAEFEFKPLLFSATYGAEGQVHQQSLETRAPVFATTEGTEKDDDSYMGYSTIVGDFLDNKDPKDESIAVGMPRGNSLKGVVIIFTWNLTDVRHLPGDQLGSYFGYALASSDVDGDGKVDLIVGSPMYTVPNNKDKFDMGRVYVIYHSNNTVRGTFMVNDTIDGFNSRSRFGQALAALGDINQDGYQDFAVGAPYDGTGNRGAVYIYHGSSKGVRQKYSQVIFAEDIVPYPAGALTTFGFSITGGLDLDDNEYPDMAVGAYLSNKAFFFRSRPVIRVDAWVVFVADNKEIDIAKSNHVVRNRTSSGNNQAVKTEIQFCARYYGKGIPGSINLDLQYILDSKKLLNPRMFFVETEGVNVRNDSIRLFVNRTGCSNETKKIEVYVMTDIHDKLTPLVAEVKYWMKSDADLHPLTYQQNRNPRSILVPVLDLNSPPSKKDTIKIYKDCGDDKICIPDLSLEVKPNVEQYMLDSKDNLELDITVLNTKEDAYDSTFEVHYPEGLNYINYVIIKVETSFSCTENGNRTIRCEIGNPVPNNKIVHFKIVWKSVGQLLVNPTSYDFVLKVNSTNPEDPHTLADNIRKISVGILYDYHPEISGKSIPPEIFYSSNVYTVDISNQTRYTSTADRLPEEVIGPWVVHVYYLTNEGKSAIEETELFFVWPGHMLSEGSEDFLYLVEPPRFSSSENLKIRCGPIPVNQRDFEVVLHNKTIWERYHIDIGQERAGSSKQVMTTASPVSTGEESSTAASETKVKAVVGGGTATTNEAINTAVAQGGDISEVNRKRNLTSEEMKIQISQKQFGQGGNSIEIGHARYYYRCLQTLNGRERQIDCGPYFSSFSTLEAVRLMEQGGDFQRECLMEINGVTKIVDCTTLFTNLHDSTRVALQIGHHQAGFGGGNRQTIGNKQYYYRCVQTINGEQKIVPCELYFSSQYISNLLQQSGDLAQHKCMTQGADGKLVAVDCGVLIANQRGAIKVQVSHQPSGARANTIKIGNTQYYYRCLQTINGNEREIDCGPYFSSLSTSTSTSDIIKMLQQGGIFQPVNGEQKEVPCEPYFSSEYITRLLQQGGNLIQHKCMMRTPSGKLETVDCATQQEIKAAVATKVQISQGQDVFGGNRIGNTQYYYRCVQTINGRQQEVACGPQFSLEYVTQLLQQGASAQHECVRRTASGRMETVDCANIHENENEHQMNLLNVRYRCFLIINREYHDRNCESSELLQKVEPDGPMGLCLRSVDGGAEQSVSCAEVVKIHQYGSSQNFGYGYNQSLYDGSQQNYGFETNTYGDDLRRRQQGHRNPQTYGTYGGSRNHLNTQFSGAEGAALGGSFQTGVLNLDTLGANHHGGGYETNTYEEDGFTVRQQSRQDEFDETIGRDNVPTDKPSSNKRWYGRKKRQTIDHHPSIAEIQQQYPCSSVQCTYMRCTVQNLSHEDRLVIALRGRINVRVFEKMGFSDSMSFSSMMISRVRKLPHQQNLKDQEPVFHEVVTTVKRTKEEFKSEMVPLWVVVLSAVAGTIILLLLVFLLYKFGFFKRNRPSSAPERQPLNRNGYHHGDECLIH</sequence>
<comment type="caution">
    <text evidence="18">The sequence shown here is derived from an EMBL/GenBank/DDBJ whole genome shotgun (WGS) entry which is preliminary data.</text>
</comment>
<dbReference type="STRING" id="1661398.A0A482VTU5"/>
<feature type="repeat" description="FG-GAP" evidence="12">
    <location>
        <begin position="6"/>
        <end position="59"/>
    </location>
</feature>
<keyword evidence="5" id="KW-0677">Repeat</keyword>
<dbReference type="GO" id="GO:0033627">
    <property type="term" value="P:cell adhesion mediated by integrin"/>
    <property type="evidence" value="ECO:0007669"/>
    <property type="project" value="TreeGrafter"/>
</dbReference>
<feature type="domain" description="Integrin alpha first immunoglubulin-like" evidence="15">
    <location>
        <begin position="322"/>
        <end position="495"/>
    </location>
</feature>
<evidence type="ECO:0000256" key="10">
    <source>
        <dbReference type="ARBA" id="ARBA00023170"/>
    </source>
</evidence>
<dbReference type="Pfam" id="PF20805">
    <property type="entry name" value="Integrin_A_Ig_2"/>
    <property type="match status" value="1"/>
</dbReference>
<feature type="repeat" description="FG-GAP" evidence="12">
    <location>
        <begin position="141"/>
        <end position="205"/>
    </location>
</feature>
<accession>A0A482VTU5</accession>
<keyword evidence="9 13" id="KW-0472">Membrane</keyword>
<dbReference type="Gene3D" id="2.60.40.1460">
    <property type="entry name" value="Integrin domains. Chain A, domain 2"/>
    <property type="match status" value="1"/>
</dbReference>
<feature type="compositionally biased region" description="Polar residues" evidence="14">
    <location>
        <begin position="774"/>
        <end position="785"/>
    </location>
</feature>
<feature type="compositionally biased region" description="Low complexity" evidence="14">
    <location>
        <begin position="786"/>
        <end position="797"/>
    </location>
</feature>
<comment type="subcellular location">
    <subcellularLocation>
        <location evidence="1 13">Membrane</location>
        <topology evidence="1 13">Single-pass type I membrane protein</topology>
    </subcellularLocation>
</comment>
<evidence type="ECO:0000256" key="8">
    <source>
        <dbReference type="ARBA" id="ARBA00023037"/>
    </source>
</evidence>
<dbReference type="InterPro" id="IPR000413">
    <property type="entry name" value="Integrin_alpha"/>
</dbReference>
<name>A0A482VTU5_ASBVE</name>
<dbReference type="Gene3D" id="2.60.40.1510">
    <property type="entry name" value="ntegrin, alpha v. Chain A, domain 3"/>
    <property type="match status" value="1"/>
</dbReference>
<feature type="domain" description="Integrin alpha second immunoglobulin-like" evidence="16">
    <location>
        <begin position="496"/>
        <end position="626"/>
    </location>
</feature>
<dbReference type="Gene3D" id="1.20.5.930">
    <property type="entry name" value="Bicelle-embedded integrin alpha(iib) transmembrane segment"/>
    <property type="match status" value="1"/>
</dbReference>
<evidence type="ECO:0000256" key="2">
    <source>
        <dbReference type="ARBA" id="ARBA00008054"/>
    </source>
</evidence>
<keyword evidence="11" id="KW-0325">Glycoprotein</keyword>
<dbReference type="InterPro" id="IPR032695">
    <property type="entry name" value="Integrin_dom_sf"/>
</dbReference>
<dbReference type="Pfam" id="PF01839">
    <property type="entry name" value="FG-GAP"/>
    <property type="match status" value="2"/>
</dbReference>
<evidence type="ECO:0000259" key="17">
    <source>
        <dbReference type="Pfam" id="PF20806"/>
    </source>
</evidence>
<dbReference type="EMBL" id="QDEB01064656">
    <property type="protein sequence ID" value="RZC36150.1"/>
    <property type="molecule type" value="Genomic_DNA"/>
</dbReference>
<evidence type="ECO:0000259" key="15">
    <source>
        <dbReference type="Pfam" id="PF08441"/>
    </source>
</evidence>
<evidence type="ECO:0000256" key="11">
    <source>
        <dbReference type="ARBA" id="ARBA00023180"/>
    </source>
</evidence>
<keyword evidence="10 13" id="KW-0675">Receptor</keyword>
<evidence type="ECO:0000259" key="16">
    <source>
        <dbReference type="Pfam" id="PF20805"/>
    </source>
</evidence>
<evidence type="ECO:0000256" key="13">
    <source>
        <dbReference type="RuleBase" id="RU003762"/>
    </source>
</evidence>
<keyword evidence="8 13" id="KW-0401">Integrin</keyword>
<dbReference type="GO" id="GO:0005178">
    <property type="term" value="F:integrin binding"/>
    <property type="evidence" value="ECO:0007669"/>
    <property type="project" value="TreeGrafter"/>
</dbReference>
<keyword evidence="6 13" id="KW-0130">Cell adhesion</keyword>
<dbReference type="Pfam" id="PF08441">
    <property type="entry name" value="Integrin_A_Ig_1"/>
    <property type="match status" value="1"/>
</dbReference>
<evidence type="ECO:0000256" key="4">
    <source>
        <dbReference type="ARBA" id="ARBA00022729"/>
    </source>
</evidence>
<dbReference type="PROSITE" id="PS51470">
    <property type="entry name" value="FG_GAP"/>
    <property type="match status" value="4"/>
</dbReference>
<dbReference type="PANTHER" id="PTHR23220:SF133">
    <property type="entry name" value="INTEGRIN ALPHA-PS2"/>
    <property type="match status" value="1"/>
</dbReference>
<proteinExistence type="inferred from homology"/>
<dbReference type="InterPro" id="IPR013519">
    <property type="entry name" value="Int_alpha_beta-p"/>
</dbReference>
<dbReference type="SUPFAM" id="SSF69179">
    <property type="entry name" value="Integrin domains"/>
    <property type="match status" value="3"/>
</dbReference>
<evidence type="ECO:0000256" key="1">
    <source>
        <dbReference type="ARBA" id="ARBA00004479"/>
    </source>
</evidence>
<dbReference type="Proteomes" id="UP000292052">
    <property type="component" value="Unassembled WGS sequence"/>
</dbReference>
<evidence type="ECO:0000313" key="19">
    <source>
        <dbReference type="Proteomes" id="UP000292052"/>
    </source>
</evidence>
<dbReference type="Gene3D" id="2.130.10.130">
    <property type="entry name" value="Integrin alpha, N-terminal"/>
    <property type="match status" value="1"/>
</dbReference>
<dbReference type="OrthoDB" id="5317514at2759"/>
<evidence type="ECO:0000256" key="3">
    <source>
        <dbReference type="ARBA" id="ARBA00022692"/>
    </source>
</evidence>
<dbReference type="InterPro" id="IPR013649">
    <property type="entry name" value="Integrin_alpha_Ig-like_1"/>
</dbReference>
<feature type="region of interest" description="Disordered" evidence="14">
    <location>
        <begin position="774"/>
        <end position="799"/>
    </location>
</feature>
<dbReference type="Gene3D" id="2.60.40.1530">
    <property type="entry name" value="ntegrin, alpha v. Chain A, domain 4"/>
    <property type="match status" value="2"/>
</dbReference>
<dbReference type="PANTHER" id="PTHR23220">
    <property type="entry name" value="INTEGRIN ALPHA"/>
    <property type="match status" value="1"/>
</dbReference>
<gene>
    <name evidence="18" type="ORF">BDFB_001068</name>
</gene>
<dbReference type="InterPro" id="IPR013517">
    <property type="entry name" value="FG-GAP"/>
</dbReference>
<keyword evidence="7 13" id="KW-1133">Transmembrane helix</keyword>
<dbReference type="InterPro" id="IPR018184">
    <property type="entry name" value="Integrin_alpha_C_CS"/>
</dbReference>
<dbReference type="PROSITE" id="PS00242">
    <property type="entry name" value="INTEGRIN_ALPHA"/>
    <property type="match status" value="1"/>
</dbReference>
<organism evidence="18 19">
    <name type="scientific">Asbolus verrucosus</name>
    <name type="common">Desert ironclad beetle</name>
    <dbReference type="NCBI Taxonomy" id="1661398"/>
    <lineage>
        <taxon>Eukaryota</taxon>
        <taxon>Metazoa</taxon>
        <taxon>Ecdysozoa</taxon>
        <taxon>Arthropoda</taxon>
        <taxon>Hexapoda</taxon>
        <taxon>Insecta</taxon>
        <taxon>Pterygota</taxon>
        <taxon>Neoptera</taxon>
        <taxon>Endopterygota</taxon>
        <taxon>Coleoptera</taxon>
        <taxon>Polyphaga</taxon>
        <taxon>Cucujiformia</taxon>
        <taxon>Tenebrionidae</taxon>
        <taxon>Pimeliinae</taxon>
        <taxon>Asbolus</taxon>
    </lineage>
</organism>
<feature type="transmembrane region" description="Helical" evidence="13">
    <location>
        <begin position="1543"/>
        <end position="1567"/>
    </location>
</feature>
<dbReference type="SMART" id="SM00191">
    <property type="entry name" value="Int_alpha"/>
    <property type="match status" value="4"/>
</dbReference>
<reference evidence="18 19" key="1">
    <citation type="submission" date="2017-03" db="EMBL/GenBank/DDBJ databases">
        <title>Genome of the blue death feigning beetle - Asbolus verrucosus.</title>
        <authorList>
            <person name="Rider S.D."/>
        </authorList>
    </citation>
    <scope>NUCLEOTIDE SEQUENCE [LARGE SCALE GENOMIC DNA]</scope>
    <source>
        <strain evidence="18">Butters</strain>
        <tissue evidence="18">Head and leg muscle</tissue>
    </source>
</reference>
<evidence type="ECO:0000256" key="9">
    <source>
        <dbReference type="ARBA" id="ARBA00023136"/>
    </source>
</evidence>
<feature type="repeat" description="FG-GAP" evidence="12">
    <location>
        <begin position="209"/>
        <end position="267"/>
    </location>
</feature>
<dbReference type="InterPro" id="IPR048286">
    <property type="entry name" value="Integrin_alpha_Ig-like_3"/>
</dbReference>
<feature type="region of interest" description="Disordered" evidence="14">
    <location>
        <begin position="1333"/>
        <end position="1352"/>
    </location>
</feature>
<dbReference type="SUPFAM" id="SSF69318">
    <property type="entry name" value="Integrin alpha N-terminal domain"/>
    <property type="match status" value="1"/>
</dbReference>
<protein>
    <submittedName>
        <fullName evidence="18">Integrin alpha-PS2</fullName>
    </submittedName>
</protein>
<dbReference type="InterPro" id="IPR028994">
    <property type="entry name" value="Integrin_alpha_N"/>
</dbReference>
<dbReference type="Pfam" id="PF20806">
    <property type="entry name" value="Integrin_A_Ig_3"/>
    <property type="match status" value="1"/>
</dbReference>
<evidence type="ECO:0000313" key="18">
    <source>
        <dbReference type="EMBL" id="RZC36150.1"/>
    </source>
</evidence>
<dbReference type="GO" id="GO:0007229">
    <property type="term" value="P:integrin-mediated signaling pathway"/>
    <property type="evidence" value="ECO:0007669"/>
    <property type="project" value="UniProtKB-KW"/>
</dbReference>
<keyword evidence="4" id="KW-0732">Signal</keyword>
<feature type="region of interest" description="Disordered" evidence="14">
    <location>
        <begin position="1407"/>
        <end position="1435"/>
    </location>
</feature>
<dbReference type="InterPro" id="IPR048285">
    <property type="entry name" value="Integrin_alpha_Ig-like_2"/>
</dbReference>
<keyword evidence="19" id="KW-1185">Reference proteome</keyword>
<feature type="domain" description="Integrin alpha third immunoglobulin-like" evidence="17">
    <location>
        <begin position="643"/>
        <end position="752"/>
    </location>
</feature>
<dbReference type="GO" id="GO:0048513">
    <property type="term" value="P:animal organ development"/>
    <property type="evidence" value="ECO:0007669"/>
    <property type="project" value="UniProtKB-ARBA"/>
</dbReference>
<comment type="similarity">
    <text evidence="2 13">Belongs to the integrin alpha chain family.</text>
</comment>
<feature type="repeat" description="FG-GAP" evidence="12">
    <location>
        <begin position="86"/>
        <end position="140"/>
    </location>
</feature>
<dbReference type="GO" id="GO:0009897">
    <property type="term" value="C:external side of plasma membrane"/>
    <property type="evidence" value="ECO:0007669"/>
    <property type="project" value="TreeGrafter"/>
</dbReference>
<dbReference type="GO" id="GO:0007157">
    <property type="term" value="P:heterophilic cell-cell adhesion via plasma membrane cell adhesion molecules"/>
    <property type="evidence" value="ECO:0007669"/>
    <property type="project" value="UniProtKB-ARBA"/>
</dbReference>
<evidence type="ECO:0000256" key="14">
    <source>
        <dbReference type="SAM" id="MobiDB-lite"/>
    </source>
</evidence>
<evidence type="ECO:0000256" key="5">
    <source>
        <dbReference type="ARBA" id="ARBA00022737"/>
    </source>
</evidence>
<dbReference type="GO" id="GO:0008305">
    <property type="term" value="C:integrin complex"/>
    <property type="evidence" value="ECO:0007669"/>
    <property type="project" value="InterPro"/>
</dbReference>
<evidence type="ECO:0000256" key="6">
    <source>
        <dbReference type="ARBA" id="ARBA00022889"/>
    </source>
</evidence>
<dbReference type="PRINTS" id="PR01185">
    <property type="entry name" value="INTEGRINA"/>
</dbReference>
<evidence type="ECO:0000256" key="7">
    <source>
        <dbReference type="ARBA" id="ARBA00022989"/>
    </source>
</evidence>
<evidence type="ECO:0000256" key="12">
    <source>
        <dbReference type="PROSITE-ProRule" id="PRU00803"/>
    </source>
</evidence>
<dbReference type="GO" id="GO:0007160">
    <property type="term" value="P:cell-matrix adhesion"/>
    <property type="evidence" value="ECO:0007669"/>
    <property type="project" value="TreeGrafter"/>
</dbReference>
<keyword evidence="3 13" id="KW-0812">Transmembrane</keyword>